<proteinExistence type="predicted"/>
<sequence>MANALRTREQRRTRMIGAVLGSLLLCGAAAGCGSSSSLADVQRQVEAEPSAKPSPSPRAFRATPTEAVRQAAQRLQDAASLRARATIRHPEEKARLLNDIVVTTYPFGMNLTLYQPDKHPGPLLEFRIADGKAYMKGDAEVSAKLRGRPWVEVTRTTSPDPTGNLPTGVVELMPSGIDHGRVVGAETIEGERTTHYRGTYDLAAIRTEIAREADPGRRGKRTTILKEYEAVGVKQFATDVWIDTSGFVKQFTLRANTPKGPLEMTMVYVTYDDDIVIDPPPTDQIASESDVRRAENS</sequence>
<dbReference type="SUPFAM" id="SSF89392">
    <property type="entry name" value="Prokaryotic lipoproteins and lipoprotein localization factors"/>
    <property type="match status" value="1"/>
</dbReference>
<dbReference type="RefSeq" id="WP_176164613.1">
    <property type="nucleotide sequence ID" value="NZ_CP054929.1"/>
</dbReference>
<dbReference type="AlphaFoldDB" id="A0A7H8NEK1"/>
<keyword evidence="2" id="KW-0732">Signal</keyword>
<accession>A0A7H8NEK1</accession>
<name>A0A7H8NEK1_9ACTN</name>
<dbReference type="InterPro" id="IPR029046">
    <property type="entry name" value="LolA/LolB/LppX"/>
</dbReference>
<dbReference type="PROSITE" id="PS51257">
    <property type="entry name" value="PROKAR_LIPOPROTEIN"/>
    <property type="match status" value="1"/>
</dbReference>
<evidence type="ECO:0000256" key="1">
    <source>
        <dbReference type="SAM" id="MobiDB-lite"/>
    </source>
</evidence>
<reference evidence="3 4" key="1">
    <citation type="submission" date="2020-06" db="EMBL/GenBank/DDBJ databases">
        <title>Genome mining for natural products.</title>
        <authorList>
            <person name="Zhang B."/>
            <person name="Shi J."/>
            <person name="Ge H."/>
        </authorList>
    </citation>
    <scope>NUCLEOTIDE SEQUENCE [LARGE SCALE GENOMIC DNA]</scope>
    <source>
        <strain evidence="3 4">NA00687</strain>
    </source>
</reference>
<gene>
    <name evidence="3" type="ORF">HUT08_28935</name>
</gene>
<evidence type="ECO:0000256" key="2">
    <source>
        <dbReference type="SAM" id="SignalP"/>
    </source>
</evidence>
<feature type="compositionally biased region" description="Low complexity" evidence="1">
    <location>
        <begin position="47"/>
        <end position="62"/>
    </location>
</feature>
<evidence type="ECO:0000313" key="3">
    <source>
        <dbReference type="EMBL" id="QKW52903.1"/>
    </source>
</evidence>
<organism evidence="3 4">
    <name type="scientific">Streptomyces buecherae</name>
    <dbReference type="NCBI Taxonomy" id="2763006"/>
    <lineage>
        <taxon>Bacteria</taxon>
        <taxon>Bacillati</taxon>
        <taxon>Actinomycetota</taxon>
        <taxon>Actinomycetes</taxon>
        <taxon>Kitasatosporales</taxon>
        <taxon>Streptomycetaceae</taxon>
        <taxon>Streptomyces</taxon>
    </lineage>
</organism>
<keyword evidence="4" id="KW-1185">Reference proteome</keyword>
<dbReference type="Proteomes" id="UP000509303">
    <property type="component" value="Chromosome"/>
</dbReference>
<evidence type="ECO:0000313" key="4">
    <source>
        <dbReference type="Proteomes" id="UP000509303"/>
    </source>
</evidence>
<evidence type="ECO:0008006" key="5">
    <source>
        <dbReference type="Google" id="ProtNLM"/>
    </source>
</evidence>
<feature type="signal peptide" evidence="2">
    <location>
        <begin position="1"/>
        <end position="39"/>
    </location>
</feature>
<feature type="chain" id="PRO_5039334980" description="LppX_LprAFG lipoprotein" evidence="2">
    <location>
        <begin position="40"/>
        <end position="297"/>
    </location>
</feature>
<protein>
    <recommendedName>
        <fullName evidence="5">LppX_LprAFG lipoprotein</fullName>
    </recommendedName>
</protein>
<dbReference type="EMBL" id="CP054929">
    <property type="protein sequence ID" value="QKW52903.1"/>
    <property type="molecule type" value="Genomic_DNA"/>
</dbReference>
<feature type="region of interest" description="Disordered" evidence="1">
    <location>
        <begin position="43"/>
        <end position="64"/>
    </location>
</feature>
<dbReference type="Gene3D" id="2.50.20.20">
    <property type="match status" value="1"/>
</dbReference>